<feature type="transmembrane region" description="Helical" evidence="1">
    <location>
        <begin position="6"/>
        <end position="24"/>
    </location>
</feature>
<feature type="transmembrane region" description="Helical" evidence="1">
    <location>
        <begin position="150"/>
        <end position="168"/>
    </location>
</feature>
<reference evidence="3" key="2">
    <citation type="submission" date="2016-01" db="EMBL/GenBank/DDBJ databases">
        <title>Draft Genome Sequence of Paenibacillus amylolyticus Heshi-A3 that Was Isolated from Fermented Rice Bran with Aging Salted Mackerel, Which Was Named Heshiko as Traditional Fermented Seafood in Japan.</title>
        <authorList>
            <person name="Akuzawa S."/>
            <person name="Nakagawa J."/>
            <person name="Kanekatsu T."/>
            <person name="Kubota E."/>
            <person name="Ohtake R."/>
            <person name="Suzuki T."/>
            <person name="Kanesaki Y."/>
        </authorList>
    </citation>
    <scope>NUCLEOTIDE SEQUENCE [LARGE SCALE GENOMIC DNA]</scope>
    <source>
        <strain evidence="3">Heshi-A3</strain>
    </source>
</reference>
<sequence length="225" mass="25397">MDVWIYSALTLVYLILVVRMAVDLTQRKQWLAYSSFQLLVAFSLAYDNGIIALGKLIGEGELLIVLSNLRFWLHAFATPTLVLVSYHILRSSGAKFANRRITSVAAWLITLGLVIYQIVGFTLSEVKNLKVIEEYGVLRYMAEGHGGPPMMVIIVGIVLLLVSLIVLFKHKWVWLFVGTALLFVGQLISLPVETGTLTNVYELILILSIWRTTTFLRDSTDRRRP</sequence>
<evidence type="ECO:0000313" key="3">
    <source>
        <dbReference type="Proteomes" id="UP000069697"/>
    </source>
</evidence>
<evidence type="ECO:0000256" key="1">
    <source>
        <dbReference type="SAM" id="Phobius"/>
    </source>
</evidence>
<evidence type="ECO:0000313" key="2">
    <source>
        <dbReference type="EMBL" id="GAS84324.1"/>
    </source>
</evidence>
<accession>A0A100VQR7</accession>
<feature type="transmembrane region" description="Helical" evidence="1">
    <location>
        <begin position="173"/>
        <end position="192"/>
    </location>
</feature>
<comment type="caution">
    <text evidence="2">The sequence shown here is derived from an EMBL/GenBank/DDBJ whole genome shotgun (WGS) entry which is preliminary data.</text>
</comment>
<dbReference type="AlphaFoldDB" id="A0A100VQR7"/>
<keyword evidence="1" id="KW-1133">Transmembrane helix</keyword>
<evidence type="ECO:0008006" key="4">
    <source>
        <dbReference type="Google" id="ProtNLM"/>
    </source>
</evidence>
<dbReference type="EMBL" id="BCNV01000005">
    <property type="protein sequence ID" value="GAS84324.1"/>
    <property type="molecule type" value="Genomic_DNA"/>
</dbReference>
<reference evidence="2 3" key="1">
    <citation type="journal article" date="2016" name="Genome Announc.">
        <title>Draft Genome Sequence of Paenibacillus amylolyticus Heshi-A3, Isolated from Fermented Rice Bran in a Japanese Fermented Seafood Dish.</title>
        <authorList>
            <person name="Akuzawa S."/>
            <person name="Nagaoka J."/>
            <person name="Kanekatsu M."/>
            <person name="Kubota E."/>
            <person name="Ohtake R."/>
            <person name="Suzuki T."/>
            <person name="Kanesaki Y."/>
        </authorList>
    </citation>
    <scope>NUCLEOTIDE SEQUENCE [LARGE SCALE GENOMIC DNA]</scope>
    <source>
        <strain evidence="2 3">Heshi-A3</strain>
    </source>
</reference>
<dbReference type="RefSeq" id="WP_062836742.1">
    <property type="nucleotide sequence ID" value="NZ_BCNV01000005.1"/>
</dbReference>
<feature type="transmembrane region" description="Helical" evidence="1">
    <location>
        <begin position="69"/>
        <end position="89"/>
    </location>
</feature>
<gene>
    <name evidence="2" type="ORF">PAHA3_4427</name>
</gene>
<proteinExistence type="predicted"/>
<feature type="transmembrane region" description="Helical" evidence="1">
    <location>
        <begin position="36"/>
        <end position="57"/>
    </location>
</feature>
<keyword evidence="1" id="KW-0812">Transmembrane</keyword>
<feature type="transmembrane region" description="Helical" evidence="1">
    <location>
        <begin position="101"/>
        <end position="119"/>
    </location>
</feature>
<keyword evidence="1" id="KW-0472">Membrane</keyword>
<protein>
    <recommendedName>
        <fullName evidence="4">Phospholipid phosphatase</fullName>
    </recommendedName>
</protein>
<name>A0A100VQR7_PAEAM</name>
<dbReference type="Proteomes" id="UP000069697">
    <property type="component" value="Unassembled WGS sequence"/>
</dbReference>
<organism evidence="2 3">
    <name type="scientific">Paenibacillus amylolyticus</name>
    <dbReference type="NCBI Taxonomy" id="1451"/>
    <lineage>
        <taxon>Bacteria</taxon>
        <taxon>Bacillati</taxon>
        <taxon>Bacillota</taxon>
        <taxon>Bacilli</taxon>
        <taxon>Bacillales</taxon>
        <taxon>Paenibacillaceae</taxon>
        <taxon>Paenibacillus</taxon>
    </lineage>
</organism>